<dbReference type="GO" id="GO:0004540">
    <property type="term" value="F:RNA nuclease activity"/>
    <property type="evidence" value="ECO:0007669"/>
    <property type="project" value="InterPro"/>
</dbReference>
<sequence>MNRFVVMVDADYLFRQAIDIVSNRASTSRADLDIVDPAGLIEALLDKSRSTLDLTRKELLRVYWYDGVMANGFTPQQRSLANIDDVQFRAGTINGRDQQRDIASLIATDLLELAGHHAICDAVLVTGDSDLAVGIDMAKKHGVRIAVLGVEDPATGVARHRSAEIACRADRVGLLGQAELAQVLRYAPSGQSAPAQQSVAASGQAIDLIDRVRIEAAVKAFIDQQTAPLTGTVNHAAKRIDANVDRSLLFHVLTELGHGRLTESEKIYARHVFRAEV</sequence>
<dbReference type="GeneID" id="76463324"/>
<dbReference type="HOGENOM" id="CLU_071591_0_0_4"/>
<reference evidence="3" key="1">
    <citation type="submission" date="2006-12" db="EMBL/GenBank/DDBJ databases">
        <title>Complete sequence of chromosome 1 of Verminephrobacter eiseniae EF01-2.</title>
        <authorList>
            <person name="Copeland A."/>
            <person name="Lucas S."/>
            <person name="Lapidus A."/>
            <person name="Barry K."/>
            <person name="Detter J.C."/>
            <person name="Glavina del Rio T."/>
            <person name="Dalin E."/>
            <person name="Tice H."/>
            <person name="Pitluck S."/>
            <person name="Chertkov O."/>
            <person name="Brettin T."/>
            <person name="Bruce D."/>
            <person name="Han C."/>
            <person name="Tapia R."/>
            <person name="Gilna P."/>
            <person name="Schmutz J."/>
            <person name="Larimer F."/>
            <person name="Land M."/>
            <person name="Hauser L."/>
            <person name="Kyrpides N."/>
            <person name="Kim E."/>
            <person name="Stahl D."/>
            <person name="Richardson P."/>
        </authorList>
    </citation>
    <scope>NUCLEOTIDE SEQUENCE [LARGE SCALE GENOMIC DNA]</scope>
    <source>
        <strain evidence="3">EF01-2</strain>
    </source>
</reference>
<feature type="domain" description="NYN" evidence="1">
    <location>
        <begin position="6"/>
        <end position="155"/>
    </location>
</feature>
<dbReference type="EMBL" id="CP000542">
    <property type="protein sequence ID" value="ABM58348.1"/>
    <property type="molecule type" value="Genomic_DNA"/>
</dbReference>
<protein>
    <recommendedName>
        <fullName evidence="1">NYN domain-containing protein</fullName>
    </recommendedName>
</protein>
<name>A1WL41_VEREI</name>
<evidence type="ECO:0000313" key="3">
    <source>
        <dbReference type="Proteomes" id="UP000000374"/>
    </source>
</evidence>
<dbReference type="RefSeq" id="WP_011810349.1">
    <property type="nucleotide sequence ID" value="NC_008786.1"/>
</dbReference>
<organism evidence="2 3">
    <name type="scientific">Verminephrobacter eiseniae (strain EF01-2)</name>
    <dbReference type="NCBI Taxonomy" id="391735"/>
    <lineage>
        <taxon>Bacteria</taxon>
        <taxon>Pseudomonadati</taxon>
        <taxon>Pseudomonadota</taxon>
        <taxon>Betaproteobacteria</taxon>
        <taxon>Burkholderiales</taxon>
        <taxon>Comamonadaceae</taxon>
        <taxon>Verminephrobacter</taxon>
    </lineage>
</organism>
<dbReference type="eggNOG" id="COG1432">
    <property type="taxonomic scope" value="Bacteria"/>
</dbReference>
<keyword evidence="3" id="KW-1185">Reference proteome</keyword>
<dbReference type="KEGG" id="vei:Veis_2603"/>
<evidence type="ECO:0000313" key="2">
    <source>
        <dbReference type="EMBL" id="ABM58348.1"/>
    </source>
</evidence>
<dbReference type="STRING" id="391735.Veis_2603"/>
<dbReference type="OrthoDB" id="9800236at2"/>
<evidence type="ECO:0000259" key="1">
    <source>
        <dbReference type="Pfam" id="PF01936"/>
    </source>
</evidence>
<dbReference type="AlphaFoldDB" id="A1WL41"/>
<accession>A1WL41</accession>
<dbReference type="Gene3D" id="3.40.50.1010">
    <property type="entry name" value="5'-nuclease"/>
    <property type="match status" value="1"/>
</dbReference>
<gene>
    <name evidence="2" type="ordered locus">Veis_2603</name>
</gene>
<dbReference type="Pfam" id="PF01936">
    <property type="entry name" value="NYN"/>
    <property type="match status" value="1"/>
</dbReference>
<dbReference type="InterPro" id="IPR021139">
    <property type="entry name" value="NYN"/>
</dbReference>
<proteinExistence type="predicted"/>
<dbReference type="Proteomes" id="UP000000374">
    <property type="component" value="Chromosome"/>
</dbReference>